<dbReference type="SMART" id="SM00343">
    <property type="entry name" value="ZnF_C2HC"/>
    <property type="match status" value="2"/>
</dbReference>
<dbReference type="CDD" id="cd01647">
    <property type="entry name" value="RT_LTR"/>
    <property type="match status" value="1"/>
</dbReference>
<dbReference type="SUPFAM" id="SSF57756">
    <property type="entry name" value="Retrovirus zinc finger-like domains"/>
    <property type="match status" value="1"/>
</dbReference>
<keyword evidence="8" id="KW-0695">RNA-directed DNA polymerase</keyword>
<dbReference type="PANTHER" id="PTHR37984:SF9">
    <property type="entry name" value="INTEGRASE CATALYTIC DOMAIN-CONTAINING PROTEIN"/>
    <property type="match status" value="1"/>
</dbReference>
<evidence type="ECO:0000259" key="12">
    <source>
        <dbReference type="PROSITE" id="PS50158"/>
    </source>
</evidence>
<proteinExistence type="inferred from homology"/>
<dbReference type="PANTHER" id="PTHR37984">
    <property type="entry name" value="PROTEIN CBG26694"/>
    <property type="match status" value="1"/>
</dbReference>
<dbReference type="Pfam" id="PF00665">
    <property type="entry name" value="rve"/>
    <property type="match status" value="1"/>
</dbReference>
<keyword evidence="16" id="KW-1185">Reference proteome</keyword>
<dbReference type="PROSITE" id="PS50158">
    <property type="entry name" value="ZF_CCHC"/>
    <property type="match status" value="1"/>
</dbReference>
<feature type="domain" description="CCHC-type" evidence="12">
    <location>
        <begin position="215"/>
        <end position="228"/>
    </location>
</feature>
<feature type="compositionally biased region" description="Basic and acidic residues" evidence="11">
    <location>
        <begin position="1193"/>
        <end position="1202"/>
    </location>
</feature>
<dbReference type="InterPro" id="IPR001878">
    <property type="entry name" value="Znf_CCHC"/>
</dbReference>
<dbReference type="InterPro" id="IPR012337">
    <property type="entry name" value="RNaseH-like_sf"/>
</dbReference>
<accession>A0A9Q1G5E7</accession>
<dbReference type="Gene3D" id="3.30.70.270">
    <property type="match status" value="2"/>
</dbReference>
<feature type="region of interest" description="Disordered" evidence="11">
    <location>
        <begin position="1108"/>
        <end position="1138"/>
    </location>
</feature>
<evidence type="ECO:0000259" key="13">
    <source>
        <dbReference type="PROSITE" id="PS50878"/>
    </source>
</evidence>
<dbReference type="FunFam" id="3.30.420.10:FF:000063">
    <property type="entry name" value="Retrovirus-related Pol polyprotein from transposon 297-like Protein"/>
    <property type="match status" value="1"/>
</dbReference>
<protein>
    <recommendedName>
        <fullName evidence="9">Gypsy retrotransposon integrase-like protein 1</fullName>
        <ecNumber evidence="2">3.1.26.4</ecNumber>
    </recommendedName>
</protein>
<evidence type="ECO:0000313" key="16">
    <source>
        <dbReference type="Proteomes" id="UP001152622"/>
    </source>
</evidence>
<dbReference type="EC" id="3.1.26.4" evidence="2"/>
<evidence type="ECO:0000256" key="7">
    <source>
        <dbReference type="ARBA" id="ARBA00022801"/>
    </source>
</evidence>
<dbReference type="Pfam" id="PF17921">
    <property type="entry name" value="Integrase_H2C2"/>
    <property type="match status" value="1"/>
</dbReference>
<gene>
    <name evidence="15" type="ORF">SKAU_G00058140</name>
</gene>
<dbReference type="Gene3D" id="3.30.420.10">
    <property type="entry name" value="Ribonuclease H-like superfamily/Ribonuclease H"/>
    <property type="match status" value="1"/>
</dbReference>
<dbReference type="InterPro" id="IPR041588">
    <property type="entry name" value="Integrase_H2C2"/>
</dbReference>
<evidence type="ECO:0000256" key="1">
    <source>
        <dbReference type="ARBA" id="ARBA00010879"/>
    </source>
</evidence>
<dbReference type="AlphaFoldDB" id="A0A9Q1G5E7"/>
<evidence type="ECO:0000256" key="10">
    <source>
        <dbReference type="PROSITE-ProRule" id="PRU00047"/>
    </source>
</evidence>
<evidence type="ECO:0000256" key="6">
    <source>
        <dbReference type="ARBA" id="ARBA00022759"/>
    </source>
</evidence>
<keyword evidence="10" id="KW-0862">Zinc</keyword>
<keyword evidence="10" id="KW-0479">Metal-binding</keyword>
<name>A0A9Q1G5E7_SYNKA</name>
<comment type="caution">
    <text evidence="15">The sequence shown here is derived from an EMBL/GenBank/DDBJ whole genome shotgun (WGS) entry which is preliminary data.</text>
</comment>
<dbReference type="SUPFAM" id="SSF56672">
    <property type="entry name" value="DNA/RNA polymerases"/>
    <property type="match status" value="1"/>
</dbReference>
<dbReference type="PROSITE" id="PS50878">
    <property type="entry name" value="RT_POL"/>
    <property type="match status" value="1"/>
</dbReference>
<dbReference type="InterPro" id="IPR036397">
    <property type="entry name" value="RNaseH_sf"/>
</dbReference>
<dbReference type="Gene3D" id="4.10.60.10">
    <property type="entry name" value="Zinc finger, CCHC-type"/>
    <property type="match status" value="1"/>
</dbReference>
<evidence type="ECO:0000256" key="11">
    <source>
        <dbReference type="SAM" id="MobiDB-lite"/>
    </source>
</evidence>
<feature type="domain" description="Reverse transcriptase" evidence="13">
    <location>
        <begin position="420"/>
        <end position="598"/>
    </location>
</feature>
<reference evidence="15" key="1">
    <citation type="journal article" date="2023" name="Science">
        <title>Genome structures resolve the early diversification of teleost fishes.</title>
        <authorList>
            <person name="Parey E."/>
            <person name="Louis A."/>
            <person name="Montfort J."/>
            <person name="Bouchez O."/>
            <person name="Roques C."/>
            <person name="Iampietro C."/>
            <person name="Lluch J."/>
            <person name="Castinel A."/>
            <person name="Donnadieu C."/>
            <person name="Desvignes T."/>
            <person name="Floi Bucao C."/>
            <person name="Jouanno E."/>
            <person name="Wen M."/>
            <person name="Mejri S."/>
            <person name="Dirks R."/>
            <person name="Jansen H."/>
            <person name="Henkel C."/>
            <person name="Chen W.J."/>
            <person name="Zahm M."/>
            <person name="Cabau C."/>
            <person name="Klopp C."/>
            <person name="Thompson A.W."/>
            <person name="Robinson-Rechavi M."/>
            <person name="Braasch I."/>
            <person name="Lecointre G."/>
            <person name="Bobe J."/>
            <person name="Postlethwait J.H."/>
            <person name="Berthelot C."/>
            <person name="Roest Crollius H."/>
            <person name="Guiguen Y."/>
        </authorList>
    </citation>
    <scope>NUCLEOTIDE SEQUENCE</scope>
    <source>
        <strain evidence="15">WJC10195</strain>
    </source>
</reference>
<evidence type="ECO:0000256" key="8">
    <source>
        <dbReference type="ARBA" id="ARBA00022918"/>
    </source>
</evidence>
<dbReference type="GO" id="GO:0015074">
    <property type="term" value="P:DNA integration"/>
    <property type="evidence" value="ECO:0007669"/>
    <property type="project" value="InterPro"/>
</dbReference>
<keyword evidence="5" id="KW-0540">Nuclease</keyword>
<dbReference type="CDD" id="cd09274">
    <property type="entry name" value="RNase_HI_RT_Ty3"/>
    <property type="match status" value="1"/>
</dbReference>
<dbReference type="InterPro" id="IPR043128">
    <property type="entry name" value="Rev_trsase/Diguanyl_cyclase"/>
</dbReference>
<keyword evidence="10" id="KW-0863">Zinc-finger</keyword>
<comment type="similarity">
    <text evidence="1">Belongs to the beta type-B retroviral polymerase family. HERV class-II K(HML-2) pol subfamily.</text>
</comment>
<dbReference type="OrthoDB" id="775972at2759"/>
<dbReference type="InterPro" id="IPR036875">
    <property type="entry name" value="Znf_CCHC_sf"/>
</dbReference>
<dbReference type="GO" id="GO:0003964">
    <property type="term" value="F:RNA-directed DNA polymerase activity"/>
    <property type="evidence" value="ECO:0007669"/>
    <property type="project" value="UniProtKB-KW"/>
</dbReference>
<dbReference type="InterPro" id="IPR001584">
    <property type="entry name" value="Integrase_cat-core"/>
</dbReference>
<dbReference type="Pfam" id="PF00078">
    <property type="entry name" value="RVT_1"/>
    <property type="match status" value="1"/>
</dbReference>
<feature type="region of interest" description="Disordered" evidence="11">
    <location>
        <begin position="1189"/>
        <end position="1262"/>
    </location>
</feature>
<keyword evidence="3" id="KW-0808">Transferase</keyword>
<dbReference type="Gene3D" id="3.10.10.10">
    <property type="entry name" value="HIV Type 1 Reverse Transcriptase, subunit A, domain 1"/>
    <property type="match status" value="1"/>
</dbReference>
<evidence type="ECO:0000259" key="14">
    <source>
        <dbReference type="PROSITE" id="PS50994"/>
    </source>
</evidence>
<dbReference type="InterPro" id="IPR041373">
    <property type="entry name" value="RT_RNaseH"/>
</dbReference>
<dbReference type="InterPro" id="IPR050951">
    <property type="entry name" value="Retrovirus_Pol_polyprotein"/>
</dbReference>
<evidence type="ECO:0000256" key="2">
    <source>
        <dbReference type="ARBA" id="ARBA00012180"/>
    </source>
</evidence>
<keyword evidence="4" id="KW-0548">Nucleotidyltransferase</keyword>
<dbReference type="PROSITE" id="PS50994">
    <property type="entry name" value="INTEGRASE"/>
    <property type="match status" value="1"/>
</dbReference>
<feature type="compositionally biased region" description="Basic and acidic residues" evidence="11">
    <location>
        <begin position="1125"/>
        <end position="1136"/>
    </location>
</feature>
<dbReference type="Gene3D" id="1.10.340.70">
    <property type="match status" value="1"/>
</dbReference>
<evidence type="ECO:0000256" key="3">
    <source>
        <dbReference type="ARBA" id="ARBA00022679"/>
    </source>
</evidence>
<dbReference type="InterPro" id="IPR043502">
    <property type="entry name" value="DNA/RNA_pol_sf"/>
</dbReference>
<keyword evidence="6" id="KW-0255">Endonuclease</keyword>
<dbReference type="SUPFAM" id="SSF53098">
    <property type="entry name" value="Ribonuclease H-like"/>
    <property type="match status" value="1"/>
</dbReference>
<evidence type="ECO:0000256" key="9">
    <source>
        <dbReference type="ARBA" id="ARBA00039658"/>
    </source>
</evidence>
<dbReference type="GO" id="GO:0003676">
    <property type="term" value="F:nucleic acid binding"/>
    <property type="evidence" value="ECO:0007669"/>
    <property type="project" value="InterPro"/>
</dbReference>
<dbReference type="EMBL" id="JAINUF010000002">
    <property type="protein sequence ID" value="KAJ8375234.1"/>
    <property type="molecule type" value="Genomic_DNA"/>
</dbReference>
<keyword evidence="7" id="KW-0378">Hydrolase</keyword>
<evidence type="ECO:0000256" key="5">
    <source>
        <dbReference type="ARBA" id="ARBA00022722"/>
    </source>
</evidence>
<feature type="compositionally biased region" description="Polar residues" evidence="11">
    <location>
        <begin position="1203"/>
        <end position="1214"/>
    </location>
</feature>
<dbReference type="FunFam" id="3.30.70.270:FF:000026">
    <property type="entry name" value="Transposon Ty3-G Gag-Pol polyprotein"/>
    <property type="match status" value="1"/>
</dbReference>
<evidence type="ECO:0000256" key="4">
    <source>
        <dbReference type="ARBA" id="ARBA00022695"/>
    </source>
</evidence>
<dbReference type="GO" id="GO:0008270">
    <property type="term" value="F:zinc ion binding"/>
    <property type="evidence" value="ECO:0007669"/>
    <property type="project" value="UniProtKB-KW"/>
</dbReference>
<dbReference type="InterPro" id="IPR000477">
    <property type="entry name" value="RT_dom"/>
</dbReference>
<sequence length="1262" mass="141638">MADDPPARPAAMAGPCATFNIQPPEPFDFTKPHEWEKWIRRFERFRQASNLHTTTEENQVNTLVYCMGSDTDDVLKGLNLSAQQQQQYAACNYGVLHEELIRDRLVVGLSDLRLSERMQLDKDLTLAKAIEMARQTETVRQQQSNLRGDTVGKSETCSVDRVMNKGKPFQRMRKHAQWEKPSQGRTENTGVSKCFKCGKSPSHPKVQCPANDVMCHSCGKKGHYRRVCASSRAVHEVQEEDSEDDYFLGTIATDGDPWMVKIKDRNVTFKMDTGADVTVIPDYVFNTVFAKDKPALRPVRRPLLGPGRTPLDMLGFTNITLRKRAKQKQEDVYVVRGLHTALLSRPACEQLGLVARVGSIDIETMKNTYPKLCSGLGLMQRPYTIKLVPDAVPFSLKTPRRVPLPLLPKVKRELERMERIGVISRVEEPTDWCSGMVVVPKKTGDPRICVDLTRLNVSVRREKYILPSVEQTLGSLAGARIFSKLDCNMGFWQIPLAEESAKLTTFITPFGRFQCNRLPFGIASAPEHFQNRMTTEVIDGLGGVVCHMDDVLVWGHSQEEHDSRLHAVLARAEKAGITLNMEKCELSRGEVKFLGHVISAAGVKADPGKTAAVREIAEPSNTTELRSFLGMVNQLGKFIPQLSEKDKPLRDLLSKKNHWFWGPDQAKAFDSLKEGLTKTPVLALYDPNRDIKVSADASSFFSVAYAHRFLSPVEQRYAQVEKEALGLTWACERFKDFLIGLHFALETDHKPLVSLLGAQALETLPPRIQRFRMRLMRYSYTVSHIPGRDLWTADALSRAPLRTDTSAADRELLESTNIYVDSIMENVPASASYIDRLREHLATDGVCSKVMRMCQDGWPESSSCEGVLRLYWAERAFLTVHDSLLLKGMRLVIPAALRSDVLSKLHEGHQGVAKCRERARQSVWWPGLSQQLNELVLNCRMCIQERTNHTEPLIPTELPERPWQKPGADIFTLKGKMYLLVVDYYSRYVEIANLTHTKSTDITAHLKSMFARHGVPETLMTDNGPQFSGGNMLAFAAAYGFKHVTCSPHHPQSNGEAERAVQTVKNLLKKAADPYLALLAYRATPLHNGFSPAQLLMGRQLRSTVPTLPSLLDPALPDGTAVTSREMERRSADQKRFNRRHRAQELSHLPPGKQVWVTDAKVTGTMVGDHSTPRSYVVDVPHGTVRRNRHHLIPMDRPESRQDTQVSTPTQAAVSSPVKPTPEPSPDRTTVRTRAGRAVVKPQRLDFDAEVHAGSGEEEPVV</sequence>
<dbReference type="Proteomes" id="UP001152622">
    <property type="component" value="Chromosome 2"/>
</dbReference>
<dbReference type="GO" id="GO:0004523">
    <property type="term" value="F:RNA-DNA hybrid ribonuclease activity"/>
    <property type="evidence" value="ECO:0007669"/>
    <property type="project" value="UniProtKB-EC"/>
</dbReference>
<feature type="domain" description="Integrase catalytic" evidence="14">
    <location>
        <begin position="958"/>
        <end position="1070"/>
    </location>
</feature>
<dbReference type="FunFam" id="1.10.340.70:FF:000003">
    <property type="entry name" value="Protein CBG25708"/>
    <property type="match status" value="1"/>
</dbReference>
<evidence type="ECO:0000313" key="15">
    <source>
        <dbReference type="EMBL" id="KAJ8375234.1"/>
    </source>
</evidence>
<organism evidence="15 16">
    <name type="scientific">Synaphobranchus kaupii</name>
    <name type="common">Kaup's arrowtooth eel</name>
    <dbReference type="NCBI Taxonomy" id="118154"/>
    <lineage>
        <taxon>Eukaryota</taxon>
        <taxon>Metazoa</taxon>
        <taxon>Chordata</taxon>
        <taxon>Craniata</taxon>
        <taxon>Vertebrata</taxon>
        <taxon>Euteleostomi</taxon>
        <taxon>Actinopterygii</taxon>
        <taxon>Neopterygii</taxon>
        <taxon>Teleostei</taxon>
        <taxon>Anguilliformes</taxon>
        <taxon>Synaphobranchidae</taxon>
        <taxon>Synaphobranchus</taxon>
    </lineage>
</organism>
<dbReference type="Pfam" id="PF17917">
    <property type="entry name" value="RT_RNaseH"/>
    <property type="match status" value="1"/>
</dbReference>